<evidence type="ECO:0000256" key="1">
    <source>
        <dbReference type="ARBA" id="ARBA00008779"/>
    </source>
</evidence>
<dbReference type="Proteomes" id="UP001244341">
    <property type="component" value="Chromosome 14b"/>
</dbReference>
<keyword evidence="5" id="KW-1185">Reference proteome</keyword>
<comment type="similarity">
    <text evidence="1">Belongs to the sulfatase family.</text>
</comment>
<accession>A0ABY8UM60</accession>
<dbReference type="EMBL" id="CP126221">
    <property type="protein sequence ID" value="WIA22469.1"/>
    <property type="molecule type" value="Genomic_DNA"/>
</dbReference>
<sequence>MQASVQLNALPQLQEQTIPISKLLSGSAKVADELLHKQQCQGFAPPQRAQLPPLHPASSKQPNFIYLLVDDMGYDDLALHHPTGGMHAWLRTANMDRLVRQGLELTNFYTTPMCSTSRAELLTGRFYPRTGSFYINSGWDFMNTNEATMGRVFSAAGYKTVQLGKVHAV</sequence>
<dbReference type="SUPFAM" id="SSF53649">
    <property type="entry name" value="Alkaline phosphatase-like"/>
    <property type="match status" value="1"/>
</dbReference>
<dbReference type="InterPro" id="IPR017850">
    <property type="entry name" value="Alkaline_phosphatase_core_sf"/>
</dbReference>
<dbReference type="Pfam" id="PF00884">
    <property type="entry name" value="Sulfatase"/>
    <property type="match status" value="1"/>
</dbReference>
<dbReference type="InterPro" id="IPR050738">
    <property type="entry name" value="Sulfatase"/>
</dbReference>
<dbReference type="InterPro" id="IPR000917">
    <property type="entry name" value="Sulfatase_N"/>
</dbReference>
<evidence type="ECO:0000256" key="2">
    <source>
        <dbReference type="ARBA" id="ARBA00022801"/>
    </source>
</evidence>
<evidence type="ECO:0000259" key="3">
    <source>
        <dbReference type="Pfam" id="PF00884"/>
    </source>
</evidence>
<evidence type="ECO:0000313" key="4">
    <source>
        <dbReference type="EMBL" id="WIA22469.1"/>
    </source>
</evidence>
<reference evidence="4 5" key="1">
    <citation type="submission" date="2023-05" db="EMBL/GenBank/DDBJ databases">
        <title>A 100% complete, gapless, phased diploid assembly of the Scenedesmus obliquus UTEX 3031 genome.</title>
        <authorList>
            <person name="Biondi T.C."/>
            <person name="Hanschen E.R."/>
            <person name="Kwon T."/>
            <person name="Eng W."/>
            <person name="Kruse C.P.S."/>
            <person name="Koehler S.I."/>
            <person name="Kunde Y."/>
            <person name="Gleasner C.D."/>
            <person name="You Mak K.T."/>
            <person name="Polle J."/>
            <person name="Hovde B.T."/>
            <person name="Starkenburg S.R."/>
        </authorList>
    </citation>
    <scope>NUCLEOTIDE SEQUENCE [LARGE SCALE GENOMIC DNA]</scope>
    <source>
        <strain evidence="4 5">DOE0152z</strain>
    </source>
</reference>
<evidence type="ECO:0000313" key="5">
    <source>
        <dbReference type="Proteomes" id="UP001244341"/>
    </source>
</evidence>
<dbReference type="PANTHER" id="PTHR42693:SF53">
    <property type="entry name" value="ENDO-4-O-SULFATASE"/>
    <property type="match status" value="1"/>
</dbReference>
<protein>
    <recommendedName>
        <fullName evidence="3">Sulfatase N-terminal domain-containing protein</fullName>
    </recommendedName>
</protein>
<dbReference type="PANTHER" id="PTHR42693">
    <property type="entry name" value="ARYLSULFATASE FAMILY MEMBER"/>
    <property type="match status" value="1"/>
</dbReference>
<dbReference type="Gene3D" id="3.40.720.10">
    <property type="entry name" value="Alkaline Phosphatase, subunit A"/>
    <property type="match status" value="1"/>
</dbReference>
<name>A0ABY8UM60_TETOB</name>
<feature type="domain" description="Sulfatase N-terminal" evidence="3">
    <location>
        <begin position="62"/>
        <end position="168"/>
    </location>
</feature>
<organism evidence="4 5">
    <name type="scientific">Tetradesmus obliquus</name>
    <name type="common">Green alga</name>
    <name type="synonym">Acutodesmus obliquus</name>
    <dbReference type="NCBI Taxonomy" id="3088"/>
    <lineage>
        <taxon>Eukaryota</taxon>
        <taxon>Viridiplantae</taxon>
        <taxon>Chlorophyta</taxon>
        <taxon>core chlorophytes</taxon>
        <taxon>Chlorophyceae</taxon>
        <taxon>CS clade</taxon>
        <taxon>Sphaeropleales</taxon>
        <taxon>Scenedesmaceae</taxon>
        <taxon>Tetradesmus</taxon>
    </lineage>
</organism>
<gene>
    <name evidence="4" type="ORF">OEZ85_004766</name>
</gene>
<proteinExistence type="inferred from homology"/>
<keyword evidence="2" id="KW-0378">Hydrolase</keyword>